<dbReference type="AlphaFoldDB" id="A0A0C9YT20"/>
<feature type="domain" description="Heterokaryon incompatibility" evidence="1">
    <location>
        <begin position="36"/>
        <end position="133"/>
    </location>
</feature>
<feature type="non-terminal residue" evidence="2">
    <location>
        <position position="1"/>
    </location>
</feature>
<dbReference type="PANTHER" id="PTHR10622:SF10">
    <property type="entry name" value="HET DOMAIN-CONTAINING PROTEIN"/>
    <property type="match status" value="1"/>
</dbReference>
<accession>A0A0C9YT20</accession>
<gene>
    <name evidence="2" type="ORF">PISMIDRAFT_118869</name>
</gene>
<keyword evidence="3" id="KW-1185">Reference proteome</keyword>
<dbReference type="HOGENOM" id="CLU_000288_138_0_1"/>
<dbReference type="InterPro" id="IPR010730">
    <property type="entry name" value="HET"/>
</dbReference>
<reference evidence="2 3" key="1">
    <citation type="submission" date="2014-04" db="EMBL/GenBank/DDBJ databases">
        <authorList>
            <consortium name="DOE Joint Genome Institute"/>
            <person name="Kuo A."/>
            <person name="Kohler A."/>
            <person name="Costa M.D."/>
            <person name="Nagy L.G."/>
            <person name="Floudas D."/>
            <person name="Copeland A."/>
            <person name="Barry K.W."/>
            <person name="Cichocki N."/>
            <person name="Veneault-Fourrey C."/>
            <person name="LaButti K."/>
            <person name="Lindquist E.A."/>
            <person name="Lipzen A."/>
            <person name="Lundell T."/>
            <person name="Morin E."/>
            <person name="Murat C."/>
            <person name="Sun H."/>
            <person name="Tunlid A."/>
            <person name="Henrissat B."/>
            <person name="Grigoriev I.V."/>
            <person name="Hibbett D.S."/>
            <person name="Martin F."/>
            <person name="Nordberg H.P."/>
            <person name="Cantor M.N."/>
            <person name="Hua S.X."/>
        </authorList>
    </citation>
    <scope>NUCLEOTIDE SEQUENCE [LARGE SCALE GENOMIC DNA]</scope>
    <source>
        <strain evidence="2 3">441</strain>
    </source>
</reference>
<name>A0A0C9YT20_9AGAM</name>
<feature type="non-terminal residue" evidence="2">
    <location>
        <position position="335"/>
    </location>
</feature>
<evidence type="ECO:0000313" key="3">
    <source>
        <dbReference type="Proteomes" id="UP000054018"/>
    </source>
</evidence>
<dbReference type="STRING" id="765257.A0A0C9YT20"/>
<organism evidence="2 3">
    <name type="scientific">Pisolithus microcarpus 441</name>
    <dbReference type="NCBI Taxonomy" id="765257"/>
    <lineage>
        <taxon>Eukaryota</taxon>
        <taxon>Fungi</taxon>
        <taxon>Dikarya</taxon>
        <taxon>Basidiomycota</taxon>
        <taxon>Agaricomycotina</taxon>
        <taxon>Agaricomycetes</taxon>
        <taxon>Agaricomycetidae</taxon>
        <taxon>Boletales</taxon>
        <taxon>Sclerodermatineae</taxon>
        <taxon>Pisolithaceae</taxon>
        <taxon>Pisolithus</taxon>
    </lineage>
</organism>
<protein>
    <recommendedName>
        <fullName evidence="1">Heterokaryon incompatibility domain-containing protein</fullName>
    </recommendedName>
</protein>
<sequence length="335" mass="38911">MRLLDVGAVLDREKDIRRVGSKIEVLKELDDKSTSYVILSHRWGNEVTYDEMTGLTMMKPRKRGDVRERDGYQKIIKSCEQARKDSYRWLWVDTCCIDKRSSSELSEAINSMYRWYRNSQMCYVYLHDVIEQAFPTEQDFGRFSKSNGWPEWFSRGWTLQELIAPEKVTFFNKDWLAIGTKKELKSTLNNITRIPKEVLINERVLRSIRPFERPCVAHIVSWAAGRKTTREEDRAYSLLGLFGVNLPMLYGEGSKAFQRLQLEIIRFSSDHSIFAWNPKGQLGGYGSVLAEDPSCFRDQSKLVSFSKSVDSTQLLRWDITNLGIHLSLPVLPSRD</sequence>
<dbReference type="Pfam" id="PF06985">
    <property type="entry name" value="HET"/>
    <property type="match status" value="1"/>
</dbReference>
<dbReference type="PANTHER" id="PTHR10622">
    <property type="entry name" value="HET DOMAIN-CONTAINING PROTEIN"/>
    <property type="match status" value="1"/>
</dbReference>
<dbReference type="OrthoDB" id="2675306at2759"/>
<evidence type="ECO:0000313" key="2">
    <source>
        <dbReference type="EMBL" id="KIK13452.1"/>
    </source>
</evidence>
<evidence type="ECO:0000259" key="1">
    <source>
        <dbReference type="Pfam" id="PF06985"/>
    </source>
</evidence>
<proteinExistence type="predicted"/>
<dbReference type="Proteomes" id="UP000054018">
    <property type="component" value="Unassembled WGS sequence"/>
</dbReference>
<reference evidence="3" key="2">
    <citation type="submission" date="2015-01" db="EMBL/GenBank/DDBJ databases">
        <title>Evolutionary Origins and Diversification of the Mycorrhizal Mutualists.</title>
        <authorList>
            <consortium name="DOE Joint Genome Institute"/>
            <consortium name="Mycorrhizal Genomics Consortium"/>
            <person name="Kohler A."/>
            <person name="Kuo A."/>
            <person name="Nagy L.G."/>
            <person name="Floudas D."/>
            <person name="Copeland A."/>
            <person name="Barry K.W."/>
            <person name="Cichocki N."/>
            <person name="Veneault-Fourrey C."/>
            <person name="LaButti K."/>
            <person name="Lindquist E.A."/>
            <person name="Lipzen A."/>
            <person name="Lundell T."/>
            <person name="Morin E."/>
            <person name="Murat C."/>
            <person name="Riley R."/>
            <person name="Ohm R."/>
            <person name="Sun H."/>
            <person name="Tunlid A."/>
            <person name="Henrissat B."/>
            <person name="Grigoriev I.V."/>
            <person name="Hibbett D.S."/>
            <person name="Martin F."/>
        </authorList>
    </citation>
    <scope>NUCLEOTIDE SEQUENCE [LARGE SCALE GENOMIC DNA]</scope>
    <source>
        <strain evidence="3">441</strain>
    </source>
</reference>
<dbReference type="EMBL" id="KN833994">
    <property type="protein sequence ID" value="KIK13452.1"/>
    <property type="molecule type" value="Genomic_DNA"/>
</dbReference>